<evidence type="ECO:0000259" key="9">
    <source>
        <dbReference type="SMART" id="SM01038"/>
    </source>
</evidence>
<dbReference type="InterPro" id="IPR013783">
    <property type="entry name" value="Ig-like_fold"/>
</dbReference>
<dbReference type="PROSITE" id="PS00719">
    <property type="entry name" value="GLYCOSYL_HYDROL_F2_1"/>
    <property type="match status" value="1"/>
</dbReference>
<dbReference type="InterPro" id="IPR036156">
    <property type="entry name" value="Beta-gal/glucu_dom_sf"/>
</dbReference>
<evidence type="ECO:0000313" key="10">
    <source>
        <dbReference type="EMBL" id="CBL24817.1"/>
    </source>
</evidence>
<evidence type="ECO:0000256" key="2">
    <source>
        <dbReference type="ARBA" id="ARBA00007401"/>
    </source>
</evidence>
<dbReference type="Pfam" id="PF02836">
    <property type="entry name" value="Glyco_hydro_2_C"/>
    <property type="match status" value="1"/>
</dbReference>
<dbReference type="SUPFAM" id="SSF49303">
    <property type="entry name" value="beta-Galactosidase/glucuronidase domain"/>
    <property type="match status" value="2"/>
</dbReference>
<dbReference type="EMBL" id="FP929054">
    <property type="protein sequence ID" value="CBL24817.1"/>
    <property type="molecule type" value="Genomic_DNA"/>
</dbReference>
<name>D4LVK9_9FIRM</name>
<dbReference type="InterPro" id="IPR011013">
    <property type="entry name" value="Gal_mutarotase_sf_dom"/>
</dbReference>
<dbReference type="SUPFAM" id="SSF74650">
    <property type="entry name" value="Galactose mutarotase-like"/>
    <property type="match status" value="1"/>
</dbReference>
<dbReference type="InterPro" id="IPR006104">
    <property type="entry name" value="Glyco_hydro_2_N"/>
</dbReference>
<proteinExistence type="inferred from homology"/>
<dbReference type="PRINTS" id="PR00132">
    <property type="entry name" value="GLHYDRLASE2"/>
</dbReference>
<evidence type="ECO:0000256" key="4">
    <source>
        <dbReference type="ARBA" id="ARBA00013303"/>
    </source>
</evidence>
<dbReference type="Pfam" id="PF02929">
    <property type="entry name" value="Bgal_small_N"/>
    <property type="match status" value="1"/>
</dbReference>
<dbReference type="InterPro" id="IPR004199">
    <property type="entry name" value="B-gal_small/dom_5"/>
</dbReference>
<dbReference type="RefSeq" id="WP_015543545.1">
    <property type="nucleotide sequence ID" value="NC_021022.1"/>
</dbReference>
<dbReference type="PATRIC" id="fig|657314.3.peg.3543"/>
<keyword evidence="11" id="KW-1185">Reference proteome</keyword>
<dbReference type="SUPFAM" id="SSF51445">
    <property type="entry name" value="(Trans)glycosidases"/>
    <property type="match status" value="1"/>
</dbReference>
<dbReference type="GO" id="GO:0009341">
    <property type="term" value="C:beta-galactosidase complex"/>
    <property type="evidence" value="ECO:0007669"/>
    <property type="project" value="InterPro"/>
</dbReference>
<evidence type="ECO:0000256" key="1">
    <source>
        <dbReference type="ARBA" id="ARBA00001412"/>
    </source>
</evidence>
<reference evidence="10 11" key="1">
    <citation type="submission" date="2010-03" db="EMBL/GenBank/DDBJ databases">
        <title>The genome sequence of Ruminococcus obeum A2-162.</title>
        <authorList>
            <consortium name="metaHIT consortium -- http://www.metahit.eu/"/>
            <person name="Pajon A."/>
            <person name="Turner K."/>
            <person name="Parkhill J."/>
            <person name="Duncan S."/>
            <person name="Flint H."/>
        </authorList>
    </citation>
    <scope>NUCLEOTIDE SEQUENCE [LARGE SCALE GENOMIC DNA]</scope>
    <source>
        <strain evidence="10 11">A2-162</strain>
    </source>
</reference>
<evidence type="ECO:0000256" key="6">
    <source>
        <dbReference type="ARBA" id="ARBA00023295"/>
    </source>
</evidence>
<dbReference type="SUPFAM" id="SSF49785">
    <property type="entry name" value="Galactose-binding domain-like"/>
    <property type="match status" value="1"/>
</dbReference>
<evidence type="ECO:0000256" key="8">
    <source>
        <dbReference type="RuleBase" id="RU361154"/>
    </source>
</evidence>
<dbReference type="KEGG" id="rob:CK5_36690"/>
<dbReference type="Pfam" id="PF00703">
    <property type="entry name" value="Glyco_hydro_2"/>
    <property type="match status" value="1"/>
</dbReference>
<dbReference type="CAZy" id="GH2">
    <property type="family name" value="Glycoside Hydrolase Family 2"/>
</dbReference>
<dbReference type="InterPro" id="IPR006103">
    <property type="entry name" value="Glyco_hydro_2_cat"/>
</dbReference>
<gene>
    <name evidence="10" type="ORF">CK5_36690</name>
</gene>
<keyword evidence="5 8" id="KW-0378">Hydrolase</keyword>
<dbReference type="PANTHER" id="PTHR46323:SF2">
    <property type="entry name" value="BETA-GALACTOSIDASE"/>
    <property type="match status" value="1"/>
</dbReference>
<keyword evidence="6 8" id="KW-0326">Glycosidase</keyword>
<dbReference type="Gene3D" id="2.60.120.260">
    <property type="entry name" value="Galactose-binding domain-like"/>
    <property type="match status" value="1"/>
</dbReference>
<dbReference type="Gene3D" id="2.60.40.10">
    <property type="entry name" value="Immunoglobulins"/>
    <property type="match status" value="2"/>
</dbReference>
<dbReference type="Pfam" id="PF16353">
    <property type="entry name" value="LacZ_4"/>
    <property type="match status" value="1"/>
</dbReference>
<sequence>MKTFDYSLVKDPQYFKDGRMDAHSDHTYYRDGEEAQEKETSFRYDLNGIWKFHYARNYGNTIPGFEKEEYCCKDWDDIRVPAHIQMEGYDAPQYANVQYPWEGHEDIHPGEIPEHFNPVASYVKYFEVPEEMQGKRLFISFQGAESGIALWLNGQFAGYSEDSFTPSEFELTEYVKEGENKLAAQVFKWTASSWCEDQDFFRFSGIYRDVYLYTVPEVHIYDLQIRAIPDETLSTAALEIRTNTWGKGTVKITLSKDGETVIEDKKALDGEEIYAWKVENPVLWSAEDPQLYDLKMEVYNESGELQEVIPQKVGFRRFEMKGGIMTLNGKRIVFKGVNRHEFSSVSGRHVSEEELRKDLKIMKQNNINAIRTCHYPDASLIYELCDEYGIYMIDETNLESHGSWDIAEFTKDYTYVVPHDNPEWLDMMLDRANSMYQRDKNHAAILIWSCGNESFGGKDIFEMSQFFHKADPTRLVHYEGVCHDRRYNDTSDMESQMYPSVEAIKEFLAKDDSKPFVCCEYTHAMGNSCGAMHKYTDLTDTEPKYQGGFIWDYIDQSIYKKDRYGKEFQAYGGDFGERPTDYNFSGNGIAYGGNRDASPKMQEVKFNYQNITAEVSADSVKVINKNLFVNTDIFDCKVTVAKDGKVICKASLATAVAPLSEETYALPLTKEEKAGEYAVTVSFHLKEDKVWAKAGHEVAFGQYVYKVEVPKKACPEGVEVIRSTHNIGVRGAHFEVLFSVLNGGLTSYKYAGKEMIEAIPKPNFWRAPTDNDCGNLMGMRYGQWKIASMYLSHKDFRQGPYGPGNVPEVEVNEKTVKVTYTYLMPTTPTSECKLSYEVFGDGRVKTTLTYEPVKELGDMPEFGVIFKFNADYDRVEWYGLGETETYSDRKKGAKLGIYANKVADNMARYMVPQECGAKEEVRWAKVTDRKGRGMLFEMDENNGPMMFSALPYTPHEMENAMHPYELPEVHYTVVRVAKDQMGVGGDDSWGARTHEEYLLKTDKKMEFSFVFKGL</sequence>
<dbReference type="InterPro" id="IPR006101">
    <property type="entry name" value="Glyco_hydro_2"/>
</dbReference>
<dbReference type="GO" id="GO:0005990">
    <property type="term" value="P:lactose catabolic process"/>
    <property type="evidence" value="ECO:0007669"/>
    <property type="project" value="TreeGrafter"/>
</dbReference>
<evidence type="ECO:0000256" key="3">
    <source>
        <dbReference type="ARBA" id="ARBA00012756"/>
    </source>
</evidence>
<comment type="similarity">
    <text evidence="2 8">Belongs to the glycosyl hydrolase 2 family.</text>
</comment>
<dbReference type="InterPro" id="IPR006102">
    <property type="entry name" value="Ig-like_GH2"/>
</dbReference>
<dbReference type="InterPro" id="IPR050347">
    <property type="entry name" value="Bact_Beta-galactosidase"/>
</dbReference>
<accession>D4LVK9</accession>
<protein>
    <recommendedName>
        <fullName evidence="4 8">Beta-galactosidase</fullName>
        <ecNumber evidence="3 8">3.2.1.23</ecNumber>
    </recommendedName>
    <alternativeName>
        <fullName evidence="7 8">Lactase</fullName>
    </alternativeName>
</protein>
<dbReference type="GO" id="GO:0030246">
    <property type="term" value="F:carbohydrate binding"/>
    <property type="evidence" value="ECO:0007669"/>
    <property type="project" value="InterPro"/>
</dbReference>
<dbReference type="InterPro" id="IPR017853">
    <property type="entry name" value="GH"/>
</dbReference>
<dbReference type="EC" id="3.2.1.23" evidence="3 8"/>
<reference evidence="10 11" key="2">
    <citation type="submission" date="2010-03" db="EMBL/GenBank/DDBJ databases">
        <authorList>
            <person name="Pajon A."/>
        </authorList>
    </citation>
    <scope>NUCLEOTIDE SEQUENCE [LARGE SCALE GENOMIC DNA]</scope>
    <source>
        <strain evidence="10 11">A2-162</strain>
    </source>
</reference>
<feature type="domain" description="Beta galactosidase small chain/" evidence="9">
    <location>
        <begin position="728"/>
        <end position="1012"/>
    </location>
</feature>
<dbReference type="PANTHER" id="PTHR46323">
    <property type="entry name" value="BETA-GALACTOSIDASE"/>
    <property type="match status" value="1"/>
</dbReference>
<dbReference type="Pfam" id="PF02837">
    <property type="entry name" value="Glyco_hydro_2_N"/>
    <property type="match status" value="1"/>
</dbReference>
<dbReference type="AlphaFoldDB" id="D4LVK9"/>
<dbReference type="InterPro" id="IPR014718">
    <property type="entry name" value="GH-type_carb-bd"/>
</dbReference>
<evidence type="ECO:0000256" key="7">
    <source>
        <dbReference type="ARBA" id="ARBA00032230"/>
    </source>
</evidence>
<dbReference type="InterPro" id="IPR023232">
    <property type="entry name" value="Glyco_hydro_2_AS"/>
</dbReference>
<dbReference type="Gene3D" id="3.20.20.80">
    <property type="entry name" value="Glycosidases"/>
    <property type="match status" value="1"/>
</dbReference>
<dbReference type="HOGENOM" id="CLU_002346_0_2_9"/>
<dbReference type="GO" id="GO:0004565">
    <property type="term" value="F:beta-galactosidase activity"/>
    <property type="evidence" value="ECO:0007669"/>
    <property type="project" value="UniProtKB-EC"/>
</dbReference>
<evidence type="ECO:0000256" key="5">
    <source>
        <dbReference type="ARBA" id="ARBA00022801"/>
    </source>
</evidence>
<dbReference type="Proteomes" id="UP000008955">
    <property type="component" value="Chromosome"/>
</dbReference>
<dbReference type="PROSITE" id="PS00608">
    <property type="entry name" value="GLYCOSYL_HYDROL_F2_2"/>
    <property type="match status" value="1"/>
</dbReference>
<dbReference type="Gene3D" id="2.70.98.10">
    <property type="match status" value="1"/>
</dbReference>
<comment type="catalytic activity">
    <reaction evidence="1 8">
        <text>Hydrolysis of terminal non-reducing beta-D-galactose residues in beta-D-galactosides.</text>
        <dbReference type="EC" id="3.2.1.23"/>
    </reaction>
</comment>
<dbReference type="SMART" id="SM01038">
    <property type="entry name" value="Bgal_small_N"/>
    <property type="match status" value="1"/>
</dbReference>
<evidence type="ECO:0000313" key="11">
    <source>
        <dbReference type="Proteomes" id="UP000008955"/>
    </source>
</evidence>
<dbReference type="InterPro" id="IPR023230">
    <property type="entry name" value="Glyco_hydro_2_CS"/>
</dbReference>
<dbReference type="InterPro" id="IPR008979">
    <property type="entry name" value="Galactose-bd-like_sf"/>
</dbReference>
<organism evidence="10 11">
    <name type="scientific">Blautia obeum A2-162</name>
    <dbReference type="NCBI Taxonomy" id="657314"/>
    <lineage>
        <taxon>Bacteria</taxon>
        <taxon>Bacillati</taxon>
        <taxon>Bacillota</taxon>
        <taxon>Clostridia</taxon>
        <taxon>Lachnospirales</taxon>
        <taxon>Lachnospiraceae</taxon>
        <taxon>Blautia</taxon>
    </lineage>
</organism>
<dbReference type="InterPro" id="IPR032312">
    <property type="entry name" value="LacZ_4"/>
</dbReference>